<keyword evidence="6" id="KW-0482">Metalloprotease</keyword>
<dbReference type="GO" id="GO:0005886">
    <property type="term" value="C:plasma membrane"/>
    <property type="evidence" value="ECO:0007669"/>
    <property type="project" value="TreeGrafter"/>
</dbReference>
<dbReference type="PRINTS" id="PR00786">
    <property type="entry name" value="NEPRILYSIN"/>
</dbReference>
<dbReference type="OrthoDB" id="6475849at2759"/>
<dbReference type="Pfam" id="PF05649">
    <property type="entry name" value="Peptidase_M13_N"/>
    <property type="match status" value="1"/>
</dbReference>
<keyword evidence="10" id="KW-1185">Reference proteome</keyword>
<feature type="domain" description="Peptidase M13 C-terminal" evidence="7">
    <location>
        <begin position="528"/>
        <end position="733"/>
    </location>
</feature>
<dbReference type="GO" id="GO:0016485">
    <property type="term" value="P:protein processing"/>
    <property type="evidence" value="ECO:0007669"/>
    <property type="project" value="TreeGrafter"/>
</dbReference>
<dbReference type="PANTHER" id="PTHR11733">
    <property type="entry name" value="ZINC METALLOPROTEASE FAMILY M13 NEPRILYSIN-RELATED"/>
    <property type="match status" value="1"/>
</dbReference>
<dbReference type="EMBL" id="JAEPRD010000131">
    <property type="protein sequence ID" value="KAG2197270.1"/>
    <property type="molecule type" value="Genomic_DNA"/>
</dbReference>
<dbReference type="Pfam" id="PF01431">
    <property type="entry name" value="Peptidase_M13"/>
    <property type="match status" value="1"/>
</dbReference>
<feature type="domain" description="Peptidase M13 N-terminal" evidence="8">
    <location>
        <begin position="40"/>
        <end position="463"/>
    </location>
</feature>
<evidence type="ECO:0000256" key="3">
    <source>
        <dbReference type="ARBA" id="ARBA00022723"/>
    </source>
</evidence>
<evidence type="ECO:0000256" key="1">
    <source>
        <dbReference type="ARBA" id="ARBA00001947"/>
    </source>
</evidence>
<dbReference type="InterPro" id="IPR024079">
    <property type="entry name" value="MetalloPept_cat_dom_sf"/>
</dbReference>
<dbReference type="GO" id="GO:0004222">
    <property type="term" value="F:metalloendopeptidase activity"/>
    <property type="evidence" value="ECO:0007669"/>
    <property type="project" value="InterPro"/>
</dbReference>
<dbReference type="SUPFAM" id="SSF55486">
    <property type="entry name" value="Metalloproteases ('zincins'), catalytic domain"/>
    <property type="match status" value="1"/>
</dbReference>
<dbReference type="InterPro" id="IPR042089">
    <property type="entry name" value="Peptidase_M13_dom_2"/>
</dbReference>
<proteinExistence type="predicted"/>
<comment type="cofactor">
    <cofactor evidence="1">
        <name>Zn(2+)</name>
        <dbReference type="ChEBI" id="CHEBI:29105"/>
    </cofactor>
</comment>
<protein>
    <submittedName>
        <fullName evidence="9">Uncharacterized protein</fullName>
    </submittedName>
</protein>
<reference evidence="9" key="1">
    <citation type="submission" date="2020-12" db="EMBL/GenBank/DDBJ databases">
        <title>Metabolic potential, ecology and presence of endohyphal bacteria is reflected in genomic diversity of Mucoromycotina.</title>
        <authorList>
            <person name="Muszewska A."/>
            <person name="Okrasinska A."/>
            <person name="Steczkiewicz K."/>
            <person name="Drgas O."/>
            <person name="Orlowska M."/>
            <person name="Perlinska-Lenart U."/>
            <person name="Aleksandrzak-Piekarczyk T."/>
            <person name="Szatraj K."/>
            <person name="Zielenkiewicz U."/>
            <person name="Pilsyk S."/>
            <person name="Malc E."/>
            <person name="Mieczkowski P."/>
            <person name="Kruszewska J.S."/>
            <person name="Biernat P."/>
            <person name="Pawlowska J."/>
        </authorList>
    </citation>
    <scope>NUCLEOTIDE SEQUENCE</scope>
    <source>
        <strain evidence="9">WA0000017839</strain>
    </source>
</reference>
<name>A0A8H7UVJ8_9FUNG</name>
<dbReference type="Gene3D" id="1.10.1380.10">
    <property type="entry name" value="Neutral endopeptidase , domain2"/>
    <property type="match status" value="1"/>
</dbReference>
<evidence type="ECO:0000256" key="6">
    <source>
        <dbReference type="ARBA" id="ARBA00023049"/>
    </source>
</evidence>
<evidence type="ECO:0000313" key="10">
    <source>
        <dbReference type="Proteomes" id="UP000603453"/>
    </source>
</evidence>
<evidence type="ECO:0000259" key="7">
    <source>
        <dbReference type="Pfam" id="PF01431"/>
    </source>
</evidence>
<dbReference type="InterPro" id="IPR000718">
    <property type="entry name" value="Peptidase_M13"/>
</dbReference>
<keyword evidence="4" id="KW-0378">Hydrolase</keyword>
<dbReference type="InterPro" id="IPR018497">
    <property type="entry name" value="Peptidase_M13_C"/>
</dbReference>
<evidence type="ECO:0000256" key="5">
    <source>
        <dbReference type="ARBA" id="ARBA00022833"/>
    </source>
</evidence>
<evidence type="ECO:0000259" key="8">
    <source>
        <dbReference type="Pfam" id="PF05649"/>
    </source>
</evidence>
<evidence type="ECO:0000256" key="4">
    <source>
        <dbReference type="ARBA" id="ARBA00022801"/>
    </source>
</evidence>
<dbReference type="AlphaFoldDB" id="A0A8H7UVJ8"/>
<organism evidence="9 10">
    <name type="scientific">Mucor saturninus</name>
    <dbReference type="NCBI Taxonomy" id="64648"/>
    <lineage>
        <taxon>Eukaryota</taxon>
        <taxon>Fungi</taxon>
        <taxon>Fungi incertae sedis</taxon>
        <taxon>Mucoromycota</taxon>
        <taxon>Mucoromycotina</taxon>
        <taxon>Mucoromycetes</taxon>
        <taxon>Mucorales</taxon>
        <taxon>Mucorineae</taxon>
        <taxon>Mucoraceae</taxon>
        <taxon>Mucor</taxon>
    </lineage>
</organism>
<keyword evidence="3" id="KW-0479">Metal-binding</keyword>
<keyword evidence="5" id="KW-0862">Zinc</keyword>
<dbReference type="Gene3D" id="3.40.390.10">
    <property type="entry name" value="Collagenase (Catalytic Domain)"/>
    <property type="match status" value="1"/>
</dbReference>
<dbReference type="CDD" id="cd08662">
    <property type="entry name" value="M13"/>
    <property type="match status" value="1"/>
</dbReference>
<comment type="caution">
    <text evidence="9">The sequence shown here is derived from an EMBL/GenBank/DDBJ whole genome shotgun (WGS) entry which is preliminary data.</text>
</comment>
<dbReference type="PROSITE" id="PS51885">
    <property type="entry name" value="NEPRILYSIN"/>
    <property type="match status" value="1"/>
</dbReference>
<sequence length="739" mass="83727">MAPLALSTNSSTAIVDVCFSNDCIKTASSILQSIDFNIDPCSDFYQYACGNWIKDAVIPEELAGFGILEVESKRLKDKLRMILDGTYKDLLSATLSRSSFQVEHADDIKIDKKNFGIIQDYYNSCLDIEINSDNVLSSFFQDLSQLKYEEEFSQQQNLTFRITPNIMTILTYPKSSDSIIIEVGGLFSMEISPDAIDKKIMSIALYPPSEFNDLYVAPFQDEGSTKLFGLVSSVFGMKNSTARDRDRLSYLMESGLEALSDDKLYTLVEDAITVQQRLFQLTNSEAEELTYNFTLDEIDEIFPFVAWLDIFEANIPKGRDMANLTIQISNIEYFNELNYFSNVDDPTRTLNKDAIQNYLIVHKIHHDAPNLDPELRILMPDTPFQTRSSLCVDKLHENLGLLTGRFYAMIASHGESDRLRLESIANNIKASLGNRIQQADWLDEPTRESAIKKLNKMSQSISYSVNSPDERSPRDMHAYMRGLKQNGDSFYENEKAVTTWTLQTYWDTLCREMNHNEWIGISTPQVVNAFNLLSKNNIVVSVAFAQKPNYDQSYPDYLNYGGIGQTLAHEYSHAFDDYGSQYDEIGAERNWWSESTKMKYAEKTQCFVDQYSKATVIDENGKKYSIDGSLTLGENIADNEGLSATYDAYLKSKLNGKGYNPILPGLQQFSSEALFFINAGRSFCSKPLRGTIKDSLADEHAPDSIRANKVFQNNVDFAKIFNCPVGSKMNPITTKCKIW</sequence>
<accession>A0A8H7UVJ8</accession>
<keyword evidence="2" id="KW-0645">Protease</keyword>
<dbReference type="Proteomes" id="UP000603453">
    <property type="component" value="Unassembled WGS sequence"/>
</dbReference>
<dbReference type="GO" id="GO:0046872">
    <property type="term" value="F:metal ion binding"/>
    <property type="evidence" value="ECO:0007669"/>
    <property type="project" value="UniProtKB-KW"/>
</dbReference>
<dbReference type="PANTHER" id="PTHR11733:SF240">
    <property type="entry name" value="GH14155P-RELATED"/>
    <property type="match status" value="1"/>
</dbReference>
<evidence type="ECO:0000313" key="9">
    <source>
        <dbReference type="EMBL" id="KAG2197270.1"/>
    </source>
</evidence>
<gene>
    <name evidence="9" type="ORF">INT47_010976</name>
</gene>
<evidence type="ECO:0000256" key="2">
    <source>
        <dbReference type="ARBA" id="ARBA00022670"/>
    </source>
</evidence>
<dbReference type="InterPro" id="IPR008753">
    <property type="entry name" value="Peptidase_M13_N"/>
</dbReference>